<gene>
    <name evidence="2" type="ORF">COI98_22565</name>
</gene>
<dbReference type="AlphaFoldDB" id="A0A9X6WXA2"/>
<keyword evidence="1" id="KW-0812">Transmembrane</keyword>
<dbReference type="EMBL" id="NUWJ01000206">
    <property type="protein sequence ID" value="PFK12246.1"/>
    <property type="molecule type" value="Genomic_DNA"/>
</dbReference>
<keyword evidence="1" id="KW-0472">Membrane</keyword>
<keyword evidence="1" id="KW-1133">Transmembrane helix</keyword>
<reference evidence="2 3" key="1">
    <citation type="submission" date="2017-09" db="EMBL/GenBank/DDBJ databases">
        <title>Large-scale bioinformatics analysis of Bacillus genomes uncovers conserved roles of natural products in bacterial physiology.</title>
        <authorList>
            <consortium name="Agbiome Team Llc"/>
            <person name="Bleich R.M."/>
            <person name="Grubbs K.J."/>
            <person name="Santa Maria K.C."/>
            <person name="Allen S.E."/>
            <person name="Farag S."/>
            <person name="Shank E.A."/>
            <person name="Bowers A."/>
        </authorList>
    </citation>
    <scope>NUCLEOTIDE SEQUENCE [LARGE SCALE GENOMIC DNA]</scope>
    <source>
        <strain evidence="2 3">AFS083741</strain>
    </source>
</reference>
<evidence type="ECO:0000313" key="2">
    <source>
        <dbReference type="EMBL" id="PFK12246.1"/>
    </source>
</evidence>
<protein>
    <submittedName>
        <fullName evidence="2">Uncharacterized protein</fullName>
    </submittedName>
</protein>
<organism evidence="2 3">
    <name type="scientific">Bacillus cereus</name>
    <dbReference type="NCBI Taxonomy" id="1396"/>
    <lineage>
        <taxon>Bacteria</taxon>
        <taxon>Bacillati</taxon>
        <taxon>Bacillota</taxon>
        <taxon>Bacilli</taxon>
        <taxon>Bacillales</taxon>
        <taxon>Bacillaceae</taxon>
        <taxon>Bacillus</taxon>
        <taxon>Bacillus cereus group</taxon>
    </lineage>
</organism>
<sequence length="63" mass="7456">MNTPIKQRIIAKKRFMDKFLSPLTVISISFLFYYIIIQENMSLHDICPYQTIAHLHIVCCILK</sequence>
<proteinExistence type="predicted"/>
<feature type="transmembrane region" description="Helical" evidence="1">
    <location>
        <begin position="20"/>
        <end position="37"/>
    </location>
</feature>
<dbReference type="Proteomes" id="UP000224413">
    <property type="component" value="Unassembled WGS sequence"/>
</dbReference>
<comment type="caution">
    <text evidence="2">The sequence shown here is derived from an EMBL/GenBank/DDBJ whole genome shotgun (WGS) entry which is preliminary data.</text>
</comment>
<name>A0A9X6WXA2_BACCE</name>
<evidence type="ECO:0000313" key="3">
    <source>
        <dbReference type="Proteomes" id="UP000224413"/>
    </source>
</evidence>
<evidence type="ECO:0000256" key="1">
    <source>
        <dbReference type="SAM" id="Phobius"/>
    </source>
</evidence>
<accession>A0A9X6WXA2</accession>